<dbReference type="RefSeq" id="WP_307558599.1">
    <property type="nucleotide sequence ID" value="NZ_JAUSQU010000001.1"/>
</dbReference>
<dbReference type="Pfam" id="PF01547">
    <property type="entry name" value="SBP_bac_1"/>
    <property type="match status" value="1"/>
</dbReference>
<protein>
    <submittedName>
        <fullName evidence="2">Raffinose/stachyose/melibiose transport system substrate-binding protein</fullName>
    </submittedName>
</protein>
<name>A0ABT9QCC9_9ACTN</name>
<accession>A0ABT9QCC9</accession>
<organism evidence="2 3">
    <name type="scientific">Streptosporangium lutulentum</name>
    <dbReference type="NCBI Taxonomy" id="1461250"/>
    <lineage>
        <taxon>Bacteria</taxon>
        <taxon>Bacillati</taxon>
        <taxon>Actinomycetota</taxon>
        <taxon>Actinomycetes</taxon>
        <taxon>Streptosporangiales</taxon>
        <taxon>Streptosporangiaceae</taxon>
        <taxon>Streptosporangium</taxon>
    </lineage>
</organism>
<dbReference type="SUPFAM" id="SSF53850">
    <property type="entry name" value="Periplasmic binding protein-like II"/>
    <property type="match status" value="1"/>
</dbReference>
<dbReference type="EMBL" id="JAUSQU010000001">
    <property type="protein sequence ID" value="MDP9844040.1"/>
    <property type="molecule type" value="Genomic_DNA"/>
</dbReference>
<evidence type="ECO:0000313" key="2">
    <source>
        <dbReference type="EMBL" id="MDP9844040.1"/>
    </source>
</evidence>
<evidence type="ECO:0000256" key="1">
    <source>
        <dbReference type="SAM" id="SignalP"/>
    </source>
</evidence>
<evidence type="ECO:0000313" key="3">
    <source>
        <dbReference type="Proteomes" id="UP001225356"/>
    </source>
</evidence>
<comment type="caution">
    <text evidence="2">The sequence shown here is derived from an EMBL/GenBank/DDBJ whole genome shotgun (WGS) entry which is preliminary data.</text>
</comment>
<gene>
    <name evidence="2" type="ORF">J2853_003251</name>
</gene>
<reference evidence="2 3" key="1">
    <citation type="submission" date="2023-07" db="EMBL/GenBank/DDBJ databases">
        <title>Sequencing the genomes of 1000 actinobacteria strains.</title>
        <authorList>
            <person name="Klenk H.-P."/>
        </authorList>
    </citation>
    <scope>NUCLEOTIDE SEQUENCE [LARGE SCALE GENOMIC DNA]</scope>
    <source>
        <strain evidence="2 3">DSM 46740</strain>
    </source>
</reference>
<keyword evidence="3" id="KW-1185">Reference proteome</keyword>
<dbReference type="InterPro" id="IPR050490">
    <property type="entry name" value="Bact_solute-bd_prot1"/>
</dbReference>
<dbReference type="PANTHER" id="PTHR43649">
    <property type="entry name" value="ARABINOSE-BINDING PROTEIN-RELATED"/>
    <property type="match status" value="1"/>
</dbReference>
<dbReference type="Proteomes" id="UP001225356">
    <property type="component" value="Unassembled WGS sequence"/>
</dbReference>
<dbReference type="Gene3D" id="3.40.190.10">
    <property type="entry name" value="Periplasmic binding protein-like II"/>
    <property type="match status" value="2"/>
</dbReference>
<sequence>MISLGRRSVALLAAAALLLGGCASEGGGGGGETGQAASKTIEWWHIQNIEPMLPVWQALADEYQKAHPGVTIKITALENEAYKAKLTTLTQSGSIPDIFNTWGGGVLQQQIDAGLAKDITADIAPWVGTLTPASVQPYQFDGKTYAVPFDVGMVGFWYNKALFAKAGISETPTTWTAFLDTVKKLKAAGITPIALGGKDKWPGHYYWAYLAMRVAGLPALKQAGADATFTAPEFVQAGERLKELVDLDPFQKGFLGAGYGVPDGQAALMGGGKAAMELMGQWAPTVQRDASGTPDGIGEDLAFFPFPAVEGGKGDPSDAFGGGGGFAVGKDAPPEAVDFLKFISNLDNQRKVVATGAFLPIVKGAEDAIKDEKLASVSTELGKAAGFQLYLDQAYPPAVGQQVNDSVAELIAGTLGPKEVTDAITETAQNQ</sequence>
<proteinExistence type="predicted"/>
<feature type="signal peptide" evidence="1">
    <location>
        <begin position="1"/>
        <end position="25"/>
    </location>
</feature>
<dbReference type="InterPro" id="IPR006059">
    <property type="entry name" value="SBP"/>
</dbReference>
<keyword evidence="1" id="KW-0732">Signal</keyword>
<feature type="chain" id="PRO_5047493200" evidence="1">
    <location>
        <begin position="26"/>
        <end position="431"/>
    </location>
</feature>
<dbReference type="PROSITE" id="PS51257">
    <property type="entry name" value="PROKAR_LIPOPROTEIN"/>
    <property type="match status" value="1"/>
</dbReference>
<dbReference type="PANTHER" id="PTHR43649:SF14">
    <property type="entry name" value="BLR3389 PROTEIN"/>
    <property type="match status" value="1"/>
</dbReference>